<comment type="caution">
    <text evidence="1">The sequence shown here is derived from an EMBL/GenBank/DDBJ whole genome shotgun (WGS) entry which is preliminary data.</text>
</comment>
<keyword evidence="2" id="KW-1185">Reference proteome</keyword>
<dbReference type="OrthoDB" id="691548at2759"/>
<organism evidence="1 2">
    <name type="scientific">Digitaria exilis</name>
    <dbReference type="NCBI Taxonomy" id="1010633"/>
    <lineage>
        <taxon>Eukaryota</taxon>
        <taxon>Viridiplantae</taxon>
        <taxon>Streptophyta</taxon>
        <taxon>Embryophyta</taxon>
        <taxon>Tracheophyta</taxon>
        <taxon>Spermatophyta</taxon>
        <taxon>Magnoliopsida</taxon>
        <taxon>Liliopsida</taxon>
        <taxon>Poales</taxon>
        <taxon>Poaceae</taxon>
        <taxon>PACMAD clade</taxon>
        <taxon>Panicoideae</taxon>
        <taxon>Panicodae</taxon>
        <taxon>Paniceae</taxon>
        <taxon>Anthephorinae</taxon>
        <taxon>Digitaria</taxon>
    </lineage>
</organism>
<dbReference type="Proteomes" id="UP000636709">
    <property type="component" value="Unassembled WGS sequence"/>
</dbReference>
<dbReference type="EMBL" id="JACEFO010002063">
    <property type="protein sequence ID" value="KAF8686706.1"/>
    <property type="molecule type" value="Genomic_DNA"/>
</dbReference>
<dbReference type="AlphaFoldDB" id="A0A835B5X7"/>
<protein>
    <submittedName>
        <fullName evidence="1">Uncharacterized protein</fullName>
    </submittedName>
</protein>
<gene>
    <name evidence="1" type="ORF">HU200_043541</name>
</gene>
<evidence type="ECO:0000313" key="1">
    <source>
        <dbReference type="EMBL" id="KAF8686706.1"/>
    </source>
</evidence>
<proteinExistence type="predicted"/>
<accession>A0A835B5X7</accession>
<name>A0A835B5X7_9POAL</name>
<evidence type="ECO:0000313" key="2">
    <source>
        <dbReference type="Proteomes" id="UP000636709"/>
    </source>
</evidence>
<reference evidence="1" key="1">
    <citation type="submission" date="2020-07" db="EMBL/GenBank/DDBJ databases">
        <title>Genome sequence and genetic diversity analysis of an under-domesticated orphan crop, white fonio (Digitaria exilis).</title>
        <authorList>
            <person name="Bennetzen J.L."/>
            <person name="Chen S."/>
            <person name="Ma X."/>
            <person name="Wang X."/>
            <person name="Yssel A.E.J."/>
            <person name="Chaluvadi S.R."/>
            <person name="Johnson M."/>
            <person name="Gangashetty P."/>
            <person name="Hamidou F."/>
            <person name="Sanogo M.D."/>
            <person name="Zwaenepoel A."/>
            <person name="Wallace J."/>
            <person name="Van De Peer Y."/>
            <person name="Van Deynze A."/>
        </authorList>
    </citation>
    <scope>NUCLEOTIDE SEQUENCE</scope>
    <source>
        <tissue evidence="1">Leaves</tissue>
    </source>
</reference>
<sequence>MWKERNARVLRQHGRPAVAIIESIKGKSLLWIQAGDTALENLVARE</sequence>